<dbReference type="Proteomes" id="UP000510821">
    <property type="component" value="Plasmid pSv326-1"/>
</dbReference>
<evidence type="ECO:0000256" key="1">
    <source>
        <dbReference type="SAM" id="Phobius"/>
    </source>
</evidence>
<evidence type="ECO:0000313" key="2">
    <source>
        <dbReference type="EMBL" id="QLJ53492.1"/>
    </source>
</evidence>
<geneLocation type="plasmid" evidence="3">
    <name>psv326-1</name>
</geneLocation>
<dbReference type="KEGG" id="flt:Sv326_1317"/>
<dbReference type="EMBL" id="CP058999">
    <property type="protein sequence ID" value="QLJ53492.1"/>
    <property type="molecule type" value="Genomic_DNA"/>
</dbReference>
<feature type="transmembrane region" description="Helical" evidence="1">
    <location>
        <begin position="46"/>
        <end position="68"/>
    </location>
</feature>
<name>A0A7D5XIG3_FERL1</name>
<sequence>MENIVGILIGVMVCVIILYNVVLPTVNTALNGAGATSANLTASNYTLSGVVPTLLITSVIVFVVRGMLG</sequence>
<accession>A0A7D5XIG3</accession>
<dbReference type="AlphaFoldDB" id="A0A7D5XIG3"/>
<keyword evidence="1" id="KW-1133">Transmembrane helix</keyword>
<reference evidence="3" key="1">
    <citation type="submission" date="2020-07" db="EMBL/GenBank/DDBJ databases">
        <title>Metabolic diversity and evolutionary history of the archaeal phylum ###Micrarchaeota### uncovered from a freshwater lake metagenome.</title>
        <authorList>
            <person name="Kadnikov V.V."/>
            <person name="Savvichev A.S."/>
            <person name="Mardanov A.V."/>
            <person name="Beletsky A.V."/>
            <person name="Chupakov A.V."/>
            <person name="Kokryatskaya N.M."/>
            <person name="Pimenov N.V."/>
            <person name="Ravin N.V."/>
        </authorList>
    </citation>
    <scope>NUCLEOTIDE SEQUENCE [LARGE SCALE GENOMIC DNA]</scope>
    <source>
        <plasmid evidence="3">psv326-1</plasmid>
    </source>
</reference>
<keyword evidence="1" id="KW-0812">Transmembrane</keyword>
<evidence type="ECO:0000313" key="3">
    <source>
        <dbReference type="Proteomes" id="UP000510821"/>
    </source>
</evidence>
<organism evidence="2 3">
    <name type="scientific">Fermentimicrarchaeum limneticum</name>
    <dbReference type="NCBI Taxonomy" id="2795018"/>
    <lineage>
        <taxon>Archaea</taxon>
        <taxon>Candidatus Micrarchaeota</taxon>
        <taxon>Candidatus Fermentimicrarchaeales</taxon>
        <taxon>Candidatus Fermentimicrarchaeaceae</taxon>
        <taxon>Candidatus Fermentimicrarchaeum</taxon>
    </lineage>
</organism>
<feature type="transmembrane region" description="Helical" evidence="1">
    <location>
        <begin position="7"/>
        <end position="26"/>
    </location>
</feature>
<protein>
    <submittedName>
        <fullName evidence="2">Uncharacterized protein</fullName>
    </submittedName>
</protein>
<gene>
    <name evidence="2" type="ORF">Sv326_1317</name>
</gene>
<proteinExistence type="predicted"/>
<keyword evidence="1" id="KW-0472">Membrane</keyword>
<keyword evidence="2" id="KW-0614">Plasmid</keyword>